<organism evidence="1 2">
    <name type="scientific">Candidatus Wolfebacteria bacterium CG_4_10_14_0_2_um_filter_39_18</name>
    <dbReference type="NCBI Taxonomy" id="1975061"/>
    <lineage>
        <taxon>Bacteria</taxon>
        <taxon>Candidatus Wolfeibacteriota</taxon>
    </lineage>
</organism>
<reference evidence="2" key="1">
    <citation type="submission" date="2017-09" db="EMBL/GenBank/DDBJ databases">
        <title>Depth-based differentiation of microbial function through sediment-hosted aquifers and enrichment of novel symbionts in the deep terrestrial subsurface.</title>
        <authorList>
            <person name="Probst A.J."/>
            <person name="Ladd B."/>
            <person name="Jarett J.K."/>
            <person name="Geller-Mcgrath D.E."/>
            <person name="Sieber C.M.K."/>
            <person name="Emerson J.B."/>
            <person name="Anantharaman K."/>
            <person name="Thomas B.C."/>
            <person name="Malmstrom R."/>
            <person name="Stieglmeier M."/>
            <person name="Klingl A."/>
            <person name="Woyke T."/>
            <person name="Ryan C.M."/>
            <person name="Banfield J.F."/>
        </authorList>
    </citation>
    <scope>NUCLEOTIDE SEQUENCE [LARGE SCALE GENOMIC DNA]</scope>
</reference>
<protein>
    <recommendedName>
        <fullName evidence="3">Uracil-DNA glycosylase-like domain-containing protein</fullName>
    </recommendedName>
</protein>
<gene>
    <name evidence="1" type="ORF">COY31_01985</name>
</gene>
<proteinExistence type="predicted"/>
<evidence type="ECO:0000313" key="1">
    <source>
        <dbReference type="EMBL" id="PIZ44774.1"/>
    </source>
</evidence>
<dbReference type="AlphaFoldDB" id="A0A2M7TFT3"/>
<comment type="caution">
    <text evidence="1">The sequence shown here is derived from an EMBL/GenBank/DDBJ whole genome shotgun (WGS) entry which is preliminary data.</text>
</comment>
<accession>A0A2M7TFT3</accession>
<sequence length="229" mass="26975">MKNDNLEIQNNKYFLDLERNFGEYGSWALWSENKDGSIAEIITKPNFQSLIKPSIIFLGLNASIKLPNNWINFHSECQKFKKKKWNQEFIKNLADLIMDEEFSVLRGSYMTDIIKDINFPESSKVVREVKNNPEILSQSKEIFGKELGLLSKISLIDKFQIICMGRDTFEILCLAWDIPVEKRILNKMRFVSTKKDNSSFDVLESYHYAYRRKENVKQDLREIIEKITK</sequence>
<evidence type="ECO:0000313" key="2">
    <source>
        <dbReference type="Proteomes" id="UP000230553"/>
    </source>
</evidence>
<dbReference type="Proteomes" id="UP000230553">
    <property type="component" value="Unassembled WGS sequence"/>
</dbReference>
<evidence type="ECO:0008006" key="3">
    <source>
        <dbReference type="Google" id="ProtNLM"/>
    </source>
</evidence>
<dbReference type="EMBL" id="PFNM01000037">
    <property type="protein sequence ID" value="PIZ44774.1"/>
    <property type="molecule type" value="Genomic_DNA"/>
</dbReference>
<name>A0A2M7TFT3_9BACT</name>